<name>D2V2Y7_NAEGR</name>
<dbReference type="EMBL" id="GG738850">
    <property type="protein sequence ID" value="EFC48533.1"/>
    <property type="molecule type" value="Genomic_DNA"/>
</dbReference>
<protein>
    <submittedName>
        <fullName evidence="4">Predicted protein</fullName>
    </submittedName>
</protein>
<dbReference type="PANTHER" id="PTHR12558">
    <property type="entry name" value="CELL DIVISION CYCLE 16,23,27"/>
    <property type="match status" value="1"/>
</dbReference>
<accession>D2V2Y7</accession>
<organism evidence="5">
    <name type="scientific">Naegleria gruberi</name>
    <name type="common">Amoeba</name>
    <dbReference type="NCBI Taxonomy" id="5762"/>
    <lineage>
        <taxon>Eukaryota</taxon>
        <taxon>Discoba</taxon>
        <taxon>Heterolobosea</taxon>
        <taxon>Tetramitia</taxon>
        <taxon>Eutetramitia</taxon>
        <taxon>Vahlkampfiidae</taxon>
        <taxon>Naegleria</taxon>
    </lineage>
</organism>
<evidence type="ECO:0000256" key="1">
    <source>
        <dbReference type="ARBA" id="ARBA00022803"/>
    </source>
</evidence>
<dbReference type="InterPro" id="IPR019734">
    <property type="entry name" value="TPR_rpt"/>
</dbReference>
<feature type="repeat" description="TPR" evidence="3">
    <location>
        <begin position="127"/>
        <end position="160"/>
    </location>
</feature>
<reference evidence="4 5" key="1">
    <citation type="journal article" date="2010" name="Cell">
        <title>The genome of Naegleria gruberi illuminates early eukaryotic versatility.</title>
        <authorList>
            <person name="Fritz-Laylin L.K."/>
            <person name="Prochnik S.E."/>
            <person name="Ginger M.L."/>
            <person name="Dacks J.B."/>
            <person name="Carpenter M.L."/>
            <person name="Field M.C."/>
            <person name="Kuo A."/>
            <person name="Paredez A."/>
            <person name="Chapman J."/>
            <person name="Pham J."/>
            <person name="Shu S."/>
            <person name="Neupane R."/>
            <person name="Cipriano M."/>
            <person name="Mancuso J."/>
            <person name="Tu H."/>
            <person name="Salamov A."/>
            <person name="Lindquist E."/>
            <person name="Shapiro H."/>
            <person name="Lucas S."/>
            <person name="Grigoriev I.V."/>
            <person name="Cande W.Z."/>
            <person name="Fulton C."/>
            <person name="Rokhsar D.S."/>
            <person name="Dawson S.C."/>
        </authorList>
    </citation>
    <scope>NUCLEOTIDE SEQUENCE [LARGE SCALE GENOMIC DNA]</scope>
    <source>
        <strain evidence="4 5">NEG-M</strain>
    </source>
</reference>
<dbReference type="VEuPathDB" id="AmoebaDB:NAEGRDRAFT_63162"/>
<evidence type="ECO:0000313" key="4">
    <source>
        <dbReference type="EMBL" id="EFC48533.1"/>
    </source>
</evidence>
<dbReference type="OMA" id="RFCRDQF"/>
<dbReference type="GeneID" id="8861520"/>
<dbReference type="InParanoid" id="D2V2Y7"/>
<keyword evidence="5" id="KW-1185">Reference proteome</keyword>
<comment type="similarity">
    <text evidence="2">Belongs to the APC3/CDC27 family.</text>
</comment>
<dbReference type="SMART" id="SM00028">
    <property type="entry name" value="TPR"/>
    <property type="match status" value="3"/>
</dbReference>
<evidence type="ECO:0000256" key="2">
    <source>
        <dbReference type="ARBA" id="ARBA00038210"/>
    </source>
</evidence>
<dbReference type="RefSeq" id="XP_002681277.1">
    <property type="nucleotide sequence ID" value="XM_002681231.1"/>
</dbReference>
<dbReference type="SUPFAM" id="SSF48452">
    <property type="entry name" value="TPR-like"/>
    <property type="match status" value="1"/>
</dbReference>
<proteinExistence type="inferred from homology"/>
<evidence type="ECO:0000313" key="5">
    <source>
        <dbReference type="Proteomes" id="UP000006671"/>
    </source>
</evidence>
<dbReference type="AlphaFoldDB" id="D2V2Y7"/>
<evidence type="ECO:0000256" key="3">
    <source>
        <dbReference type="PROSITE-ProRule" id="PRU00339"/>
    </source>
</evidence>
<dbReference type="Gene3D" id="1.25.40.10">
    <property type="entry name" value="Tetratricopeptide repeat domain"/>
    <property type="match status" value="1"/>
</dbReference>
<dbReference type="OrthoDB" id="19588at2759"/>
<dbReference type="PANTHER" id="PTHR12558:SF13">
    <property type="entry name" value="CELL DIVISION CYCLE PROTEIN 27 HOMOLOG"/>
    <property type="match status" value="1"/>
</dbReference>
<dbReference type="KEGG" id="ngr:NAEGRDRAFT_63162"/>
<dbReference type="Pfam" id="PF13181">
    <property type="entry name" value="TPR_8"/>
    <property type="match status" value="1"/>
</dbReference>
<sequence length="370" mass="42926">MSQDQTPESTTTDNTLADPKLSISKLINNLTENCSNDEIDNISERIESSPLQNHDQSELLCSLGEVLYLLQRDDEKAMMFIEKSIQKNDQNAKAYFYKGMLAVFIPGREDDDIIALEKAIEIKSDIGFYWFELGRAFIRKKMDEKALECLKKYVELDREDAIKKQVTSTLYNLGMRWFLEKNYEKALESFEIADGLSLDPDLQLKGKIVQTYEKLGKKTERDETIQELYKLYRNKSLENQIRFCRDQFTLDSYENHTNVTVFVYEFFELIGDMALKYLFQVSTEKSILCKISMGSYTFTNQFHMEMNSASQPDERVYHLDGYYPGMHKTFGFYSGTTEKPNITYEELKQKVLDILEGNSTAISSSTTPNQ</sequence>
<dbReference type="InterPro" id="IPR011990">
    <property type="entry name" value="TPR-like_helical_dom_sf"/>
</dbReference>
<keyword evidence="1 3" id="KW-0802">TPR repeat</keyword>
<dbReference type="Proteomes" id="UP000006671">
    <property type="component" value="Unassembled WGS sequence"/>
</dbReference>
<dbReference type="PROSITE" id="PS50005">
    <property type="entry name" value="TPR"/>
    <property type="match status" value="1"/>
</dbReference>
<gene>
    <name evidence="4" type="ORF">NAEGRDRAFT_63162</name>
</gene>